<evidence type="ECO:0000256" key="6">
    <source>
        <dbReference type="ARBA" id="ARBA00023136"/>
    </source>
</evidence>
<organism evidence="9 10">
    <name type="scientific">Raphidocelis subcapitata</name>
    <dbReference type="NCBI Taxonomy" id="307507"/>
    <lineage>
        <taxon>Eukaryota</taxon>
        <taxon>Viridiplantae</taxon>
        <taxon>Chlorophyta</taxon>
        <taxon>core chlorophytes</taxon>
        <taxon>Chlorophyceae</taxon>
        <taxon>CS clade</taxon>
        <taxon>Sphaeropleales</taxon>
        <taxon>Selenastraceae</taxon>
        <taxon>Raphidocelis</taxon>
    </lineage>
</organism>
<evidence type="ECO:0000313" key="9">
    <source>
        <dbReference type="EMBL" id="GBF99021.1"/>
    </source>
</evidence>
<dbReference type="SUPFAM" id="SSF103473">
    <property type="entry name" value="MFS general substrate transporter"/>
    <property type="match status" value="1"/>
</dbReference>
<dbReference type="Gene3D" id="1.20.1250.20">
    <property type="entry name" value="MFS general substrate transporter like domains"/>
    <property type="match status" value="1"/>
</dbReference>
<dbReference type="GO" id="GO:0016020">
    <property type="term" value="C:membrane"/>
    <property type="evidence" value="ECO:0007669"/>
    <property type="project" value="UniProtKB-SubCell"/>
</dbReference>
<keyword evidence="3" id="KW-0813">Transport</keyword>
<dbReference type="InParanoid" id="A0A2V0PGR7"/>
<evidence type="ECO:0000256" key="7">
    <source>
        <dbReference type="SAM" id="MobiDB-lite"/>
    </source>
</evidence>
<feature type="transmembrane region" description="Helical" evidence="8">
    <location>
        <begin position="123"/>
        <end position="145"/>
    </location>
</feature>
<accession>A0A2V0PGR7</accession>
<evidence type="ECO:0000256" key="1">
    <source>
        <dbReference type="ARBA" id="ARBA00004141"/>
    </source>
</evidence>
<keyword evidence="10" id="KW-1185">Reference proteome</keyword>
<dbReference type="OrthoDB" id="648861at2759"/>
<feature type="transmembrane region" description="Helical" evidence="8">
    <location>
        <begin position="364"/>
        <end position="385"/>
    </location>
</feature>
<dbReference type="EMBL" id="BDRX01000142">
    <property type="protein sequence ID" value="GBF99021.1"/>
    <property type="molecule type" value="Genomic_DNA"/>
</dbReference>
<proteinExistence type="inferred from homology"/>
<comment type="caution">
    <text evidence="9">The sequence shown here is derived from an EMBL/GenBank/DDBJ whole genome shotgun (WGS) entry which is preliminary data.</text>
</comment>
<dbReference type="Pfam" id="PF06963">
    <property type="entry name" value="FPN1"/>
    <property type="match status" value="2"/>
</dbReference>
<keyword evidence="5 8" id="KW-1133">Transmembrane helix</keyword>
<feature type="transmembrane region" description="Helical" evidence="8">
    <location>
        <begin position="207"/>
        <end position="230"/>
    </location>
</feature>
<comment type="similarity">
    <text evidence="2">Belongs to the ferroportin (FP) (TC 2.A.100) family. SLC40A subfamily.</text>
</comment>
<gene>
    <name evidence="9" type="ORF">Rsub_11825</name>
</gene>
<keyword evidence="4 8" id="KW-0812">Transmembrane</keyword>
<feature type="compositionally biased region" description="Gly residues" evidence="7">
    <location>
        <begin position="745"/>
        <end position="754"/>
    </location>
</feature>
<feature type="transmembrane region" description="Helical" evidence="8">
    <location>
        <begin position="173"/>
        <end position="195"/>
    </location>
</feature>
<protein>
    <recommendedName>
        <fullName evidence="11">Solute carrier family 40 protein</fullName>
    </recommendedName>
</protein>
<comment type="subcellular location">
    <subcellularLocation>
        <location evidence="1">Membrane</location>
        <topology evidence="1">Multi-pass membrane protein</topology>
    </subcellularLocation>
</comment>
<evidence type="ECO:0000256" key="5">
    <source>
        <dbReference type="ARBA" id="ARBA00022989"/>
    </source>
</evidence>
<evidence type="ECO:0008006" key="11">
    <source>
        <dbReference type="Google" id="ProtNLM"/>
    </source>
</evidence>
<dbReference type="InterPro" id="IPR036259">
    <property type="entry name" value="MFS_trans_sf"/>
</dbReference>
<dbReference type="InterPro" id="IPR021109">
    <property type="entry name" value="Peptidase_aspartic_dom_sf"/>
</dbReference>
<dbReference type="STRING" id="307507.A0A2V0PGR7"/>
<reference evidence="9 10" key="1">
    <citation type="journal article" date="2018" name="Sci. Rep.">
        <title>Raphidocelis subcapitata (=Pseudokirchneriella subcapitata) provides an insight into genome evolution and environmental adaptations in the Sphaeropleales.</title>
        <authorList>
            <person name="Suzuki S."/>
            <person name="Yamaguchi H."/>
            <person name="Nakajima N."/>
            <person name="Kawachi M."/>
        </authorList>
    </citation>
    <scope>NUCLEOTIDE SEQUENCE [LARGE SCALE GENOMIC DNA]</scope>
    <source>
        <strain evidence="9 10">NIES-35</strain>
    </source>
</reference>
<feature type="region of interest" description="Disordered" evidence="7">
    <location>
        <begin position="738"/>
        <end position="757"/>
    </location>
</feature>
<dbReference type="SUPFAM" id="SSF50630">
    <property type="entry name" value="Acid proteases"/>
    <property type="match status" value="1"/>
</dbReference>
<dbReference type="PANTHER" id="PTHR11660:SF57">
    <property type="entry name" value="SOLUTE CARRIER FAMILY 40 MEMBER"/>
    <property type="match status" value="1"/>
</dbReference>
<feature type="transmembrane region" description="Helical" evidence="8">
    <location>
        <begin position="504"/>
        <end position="525"/>
    </location>
</feature>
<feature type="transmembrane region" description="Helical" evidence="8">
    <location>
        <begin position="338"/>
        <end position="358"/>
    </location>
</feature>
<name>A0A2V0PGR7_9CHLO</name>
<dbReference type="GO" id="GO:0005381">
    <property type="term" value="F:iron ion transmembrane transporter activity"/>
    <property type="evidence" value="ECO:0007669"/>
    <property type="project" value="InterPro"/>
</dbReference>
<dbReference type="InterPro" id="IPR009716">
    <property type="entry name" value="Ferroportin-1"/>
</dbReference>
<evidence type="ECO:0000256" key="8">
    <source>
        <dbReference type="SAM" id="Phobius"/>
    </source>
</evidence>
<dbReference type="AlphaFoldDB" id="A0A2V0PGR7"/>
<evidence type="ECO:0000256" key="2">
    <source>
        <dbReference type="ARBA" id="ARBA00006279"/>
    </source>
</evidence>
<dbReference type="Proteomes" id="UP000247498">
    <property type="component" value="Unassembled WGS sequence"/>
</dbReference>
<evidence type="ECO:0000313" key="10">
    <source>
        <dbReference type="Proteomes" id="UP000247498"/>
    </source>
</evidence>
<sequence>MGSPEEDGGDGTLMPAVEGQHAKLLPADAVDSAVGPIPPRLQRSISVEAPAPPARATPSVLGRLTGGLEARLLSWSGGGDGGGGAAAVGDLAAADGRAPPAAAFRALYASHALARWAWRTWEFAVVLILLHLHPGSLLLVSGYGLMDNLVRVVAGAAVGRYIDRTERLPGATAMYLLQNGCILTSAAAAAALIWLARGGGRVAPQIYWPLMCVVVFVGSSGSVGSVGAAAAVEREWVKALCGGDTALLSRVNSVMRAIDMLCLLLSPAAAGFLMTFVGMLPAVAAIWVFSAVAWLPECALLRVAHALAPELRRPKTASAAPAPPPRSRIPFAALVDGWGLYMAQPTLLPALALALLYLTASLSVFRGAGAISGLLATFIFPRLHAAAGLEASGCAGISWLNACLLVGAVPTVAATLLGTPLGGAAGGSGGGPPPPLLLLLLCGLVASRLGVWLFDLAVSQLQQEMVPPDELGAVSGVQSSMQSLFEIASFVAGSALHRPDQFHWLMLGSCCAVASAGLLYLAYLARHRGGEGGGCCGAAMRRLAGRRQPYARLGEGGGGGGGAVGGGAGGGGAGGGDGRACSAALTIHFLGVGNSNGQNLVHTIDTGSGLLLKNCGGAPFCPKKHGKLFTPTKYWDGCLSGPTCGYAAGFSPSPANVFDGVYILSNPQTGAPTCNFSVILEPSNSQGNGPVATDSMNLFNVTPKVNAKAKGKPVVELPFALVACTWTGDRYVTGSDVSRRRGLGERGGGGGNGEAGHDRDIASIPTMIFNNGLVPYDAFAMCQFDQAETSQMSCKGNKLRNSYMIYGNAVPAPAPNVTLQQVPLLTPTELSGLLSSGAIQWSLYNQSRMDTRYLAEVENIVIKDWVSNTEWANIKYVEGGNIVNLDTGAYMALQVGKDAHDAFVSAVKARVAQLNGTDGFDIVRCPSGKDGRPICGGNANPDPDTGCLMINVPKQKNAREQEAAAAKASELLAKIFPTMTATFTNGATATLTTATPSNECKNKAVLYCSYPSASNGGIVTNLWWANTFFNDRFVQFDRKENVVNFSPQGVNACASGFVGVA</sequence>
<evidence type="ECO:0000256" key="3">
    <source>
        <dbReference type="ARBA" id="ARBA00022448"/>
    </source>
</evidence>
<evidence type="ECO:0000256" key="4">
    <source>
        <dbReference type="ARBA" id="ARBA00022692"/>
    </source>
</evidence>
<feature type="transmembrane region" description="Helical" evidence="8">
    <location>
        <begin position="437"/>
        <end position="458"/>
    </location>
</feature>
<feature type="transmembrane region" description="Helical" evidence="8">
    <location>
        <begin position="397"/>
        <end position="417"/>
    </location>
</feature>
<dbReference type="PANTHER" id="PTHR11660">
    <property type="entry name" value="SOLUTE CARRIER FAMILY 40 MEMBER"/>
    <property type="match status" value="1"/>
</dbReference>
<feature type="transmembrane region" description="Helical" evidence="8">
    <location>
        <begin position="269"/>
        <end position="295"/>
    </location>
</feature>
<keyword evidence="6 8" id="KW-0472">Membrane</keyword>